<proteinExistence type="predicted"/>
<keyword evidence="2" id="KW-1185">Reference proteome</keyword>
<dbReference type="InterPro" id="IPR052343">
    <property type="entry name" value="Retrotransposon-Effector_Assoc"/>
</dbReference>
<name>A0AAE0A6K4_9ROSI</name>
<accession>A0AAE0A6K4</accession>
<evidence type="ECO:0008006" key="3">
    <source>
        <dbReference type="Google" id="ProtNLM"/>
    </source>
</evidence>
<dbReference type="EMBL" id="JANJYJ010000006">
    <property type="protein sequence ID" value="KAK3204256.1"/>
    <property type="molecule type" value="Genomic_DNA"/>
</dbReference>
<organism evidence="1 2">
    <name type="scientific">Dipteronia sinensis</name>
    <dbReference type="NCBI Taxonomy" id="43782"/>
    <lineage>
        <taxon>Eukaryota</taxon>
        <taxon>Viridiplantae</taxon>
        <taxon>Streptophyta</taxon>
        <taxon>Embryophyta</taxon>
        <taxon>Tracheophyta</taxon>
        <taxon>Spermatophyta</taxon>
        <taxon>Magnoliopsida</taxon>
        <taxon>eudicotyledons</taxon>
        <taxon>Gunneridae</taxon>
        <taxon>Pentapetalae</taxon>
        <taxon>rosids</taxon>
        <taxon>malvids</taxon>
        <taxon>Sapindales</taxon>
        <taxon>Sapindaceae</taxon>
        <taxon>Hippocastanoideae</taxon>
        <taxon>Acereae</taxon>
        <taxon>Dipteronia</taxon>
    </lineage>
</organism>
<evidence type="ECO:0000313" key="2">
    <source>
        <dbReference type="Proteomes" id="UP001281410"/>
    </source>
</evidence>
<comment type="caution">
    <text evidence="1">The sequence shown here is derived from an EMBL/GenBank/DDBJ whole genome shotgun (WGS) entry which is preliminary data.</text>
</comment>
<dbReference type="PANTHER" id="PTHR46890:SF48">
    <property type="entry name" value="RNA-DIRECTED DNA POLYMERASE"/>
    <property type="match status" value="1"/>
</dbReference>
<dbReference type="Proteomes" id="UP001281410">
    <property type="component" value="Unassembled WGS sequence"/>
</dbReference>
<dbReference type="PANTHER" id="PTHR46890">
    <property type="entry name" value="NON-LTR RETROLELEMENT REVERSE TRANSCRIPTASE-LIKE PROTEIN-RELATED"/>
    <property type="match status" value="1"/>
</dbReference>
<dbReference type="AlphaFoldDB" id="A0AAE0A6K4"/>
<gene>
    <name evidence="1" type="ORF">Dsin_018302</name>
</gene>
<reference evidence="1" key="1">
    <citation type="journal article" date="2023" name="Plant J.">
        <title>Genome sequences and population genomics provide insights into the demographic history, inbreeding, and mutation load of two 'living fossil' tree species of Dipteronia.</title>
        <authorList>
            <person name="Feng Y."/>
            <person name="Comes H.P."/>
            <person name="Chen J."/>
            <person name="Zhu S."/>
            <person name="Lu R."/>
            <person name="Zhang X."/>
            <person name="Li P."/>
            <person name="Qiu J."/>
            <person name="Olsen K.M."/>
            <person name="Qiu Y."/>
        </authorList>
    </citation>
    <scope>NUCLEOTIDE SEQUENCE</scope>
    <source>
        <strain evidence="1">NBL</strain>
    </source>
</reference>
<protein>
    <recommendedName>
        <fullName evidence="3">Reverse transcriptase domain-containing protein</fullName>
    </recommendedName>
</protein>
<evidence type="ECO:0000313" key="1">
    <source>
        <dbReference type="EMBL" id="KAK3204256.1"/>
    </source>
</evidence>
<sequence length="443" mass="50013">MISGLSRLWHQRSLVQGNRGYPNPGPGSHMIAVMVSPPSLTPSMRGRREVLGGLVRDRYCGTEVSGTTDRGTGALRVPHLSMEVTTPTIKSVEVIGERAIVECEFVEGCDGFMCCWTRSLQSLNSKSVYFREALEYCNLDDRGFQGSMYTWCNKHNGDHRALMIDLAGQTDMGWKKGDGKGMHFHFEAYWADEGACRNLIKTNWVPNLMGNGFQRTVSNICNCTKVLGKWNRTNRRKLTSEIQRKVRAMTFAIASNKAPRLDGLPGLFYHKFWDVFGPTVTTDCLQYMNNSCLLETVNDTLVVLIPKIKNPVQITGFQPISLCNVIYKVVANSCKPPPPGPNISHLFFDDNSLLFSKATKEECRILRQLLDVYFVSSSHEINYDKSIMCFSKNISWTEGVQLASFVEVKYVKCHERCRSAVIVTAVRMNSSFETRMSGGFRRW</sequence>